<proteinExistence type="predicted"/>
<dbReference type="EMBL" id="JAGVRK010000001">
    <property type="protein sequence ID" value="MBS2969326.1"/>
    <property type="molecule type" value="Genomic_DNA"/>
</dbReference>
<sequence length="174" mass="19484">MFDPTVFDNLKVVLEGAVYDLDLEGSIEVKSRNDLVNLADMSRSWSIDFQETRLQEGAAAEIELSIVADQLQAEWKKTTAYAGCRLRIHFTRLAAPVENCMAVLTVIREIWGEDASVKAEVSFNPFALHEAHRQTFSLSFSTLITEEHAGDLERLVESVLQTLQRINDEKGAGI</sequence>
<organism evidence="1 2">
    <name type="scientific">Metabacillus flavus</name>
    <dbReference type="NCBI Taxonomy" id="2823519"/>
    <lineage>
        <taxon>Bacteria</taxon>
        <taxon>Bacillati</taxon>
        <taxon>Bacillota</taxon>
        <taxon>Bacilli</taxon>
        <taxon>Bacillales</taxon>
        <taxon>Bacillaceae</taxon>
        <taxon>Metabacillus</taxon>
    </lineage>
</organism>
<reference evidence="1 2" key="1">
    <citation type="submission" date="2021-04" db="EMBL/GenBank/DDBJ databases">
        <title>Metabacillus sp. strain KIGAM252 whole genome sequence.</title>
        <authorList>
            <person name="Seo M.-J."/>
            <person name="Cho E.-S."/>
            <person name="Hwang C.Y."/>
            <person name="Yoon D.J."/>
        </authorList>
    </citation>
    <scope>NUCLEOTIDE SEQUENCE [LARGE SCALE GENOMIC DNA]</scope>
    <source>
        <strain evidence="1 2">KIGAM252</strain>
    </source>
</reference>
<evidence type="ECO:0000313" key="2">
    <source>
        <dbReference type="Proteomes" id="UP000682403"/>
    </source>
</evidence>
<evidence type="ECO:0000313" key="1">
    <source>
        <dbReference type="EMBL" id="MBS2969326.1"/>
    </source>
</evidence>
<name>A0ABS5LF35_9BACI</name>
<dbReference type="RefSeq" id="WP_211558613.1">
    <property type="nucleotide sequence ID" value="NZ_JAGVRK010000001.1"/>
</dbReference>
<accession>A0ABS5LF35</accession>
<evidence type="ECO:0008006" key="3">
    <source>
        <dbReference type="Google" id="ProtNLM"/>
    </source>
</evidence>
<comment type="caution">
    <text evidence="1">The sequence shown here is derived from an EMBL/GenBank/DDBJ whole genome shotgun (WGS) entry which is preliminary data.</text>
</comment>
<keyword evidence="2" id="KW-1185">Reference proteome</keyword>
<protein>
    <recommendedName>
        <fullName evidence="3">Group-specific protein</fullName>
    </recommendedName>
</protein>
<dbReference type="Proteomes" id="UP000682403">
    <property type="component" value="Unassembled WGS sequence"/>
</dbReference>
<gene>
    <name evidence="1" type="ORF">J9317_11170</name>
</gene>